<feature type="transmembrane region" description="Helical" evidence="2">
    <location>
        <begin position="39"/>
        <end position="58"/>
    </location>
</feature>
<dbReference type="Gramene" id="TVU04341">
    <property type="protein sequence ID" value="TVU04341"/>
    <property type="gene ID" value="EJB05_50075"/>
</dbReference>
<feature type="compositionally biased region" description="Basic and acidic residues" evidence="1">
    <location>
        <begin position="8"/>
        <end position="20"/>
    </location>
</feature>
<feature type="region of interest" description="Disordered" evidence="1">
    <location>
        <begin position="1"/>
        <end position="20"/>
    </location>
</feature>
<proteinExistence type="predicted"/>
<reference evidence="3 4" key="1">
    <citation type="journal article" date="2019" name="Sci. Rep.">
        <title>A high-quality genome of Eragrostis curvula grass provides insights into Poaceae evolution and supports new strategies to enhance forage quality.</title>
        <authorList>
            <person name="Carballo J."/>
            <person name="Santos B.A.C.M."/>
            <person name="Zappacosta D."/>
            <person name="Garbus I."/>
            <person name="Selva J.P."/>
            <person name="Gallo C.A."/>
            <person name="Diaz A."/>
            <person name="Albertini E."/>
            <person name="Caccamo M."/>
            <person name="Echenique V."/>
        </authorList>
    </citation>
    <scope>NUCLEOTIDE SEQUENCE [LARGE SCALE GENOMIC DNA]</scope>
    <source>
        <strain evidence="4">cv. Victoria</strain>
        <tissue evidence="3">Leaf</tissue>
    </source>
</reference>
<protein>
    <submittedName>
        <fullName evidence="3">Uncharacterized protein</fullName>
    </submittedName>
</protein>
<gene>
    <name evidence="3" type="ORF">EJB05_50075</name>
</gene>
<evidence type="ECO:0000313" key="4">
    <source>
        <dbReference type="Proteomes" id="UP000324897"/>
    </source>
</evidence>
<dbReference type="EMBL" id="RWGY01000067">
    <property type="protein sequence ID" value="TVU04341.1"/>
    <property type="molecule type" value="Genomic_DNA"/>
</dbReference>
<evidence type="ECO:0000256" key="2">
    <source>
        <dbReference type="SAM" id="Phobius"/>
    </source>
</evidence>
<keyword evidence="2" id="KW-1133">Transmembrane helix</keyword>
<evidence type="ECO:0000313" key="3">
    <source>
        <dbReference type="EMBL" id="TVU04341.1"/>
    </source>
</evidence>
<comment type="caution">
    <text evidence="3">The sequence shown here is derived from an EMBL/GenBank/DDBJ whole genome shotgun (WGS) entry which is preliminary data.</text>
</comment>
<keyword evidence="4" id="KW-1185">Reference proteome</keyword>
<dbReference type="AlphaFoldDB" id="A0A5J9T0L5"/>
<keyword evidence="2" id="KW-0812">Transmembrane</keyword>
<keyword evidence="2" id="KW-0472">Membrane</keyword>
<organism evidence="3 4">
    <name type="scientific">Eragrostis curvula</name>
    <name type="common">weeping love grass</name>
    <dbReference type="NCBI Taxonomy" id="38414"/>
    <lineage>
        <taxon>Eukaryota</taxon>
        <taxon>Viridiplantae</taxon>
        <taxon>Streptophyta</taxon>
        <taxon>Embryophyta</taxon>
        <taxon>Tracheophyta</taxon>
        <taxon>Spermatophyta</taxon>
        <taxon>Magnoliopsida</taxon>
        <taxon>Liliopsida</taxon>
        <taxon>Poales</taxon>
        <taxon>Poaceae</taxon>
        <taxon>PACMAD clade</taxon>
        <taxon>Chloridoideae</taxon>
        <taxon>Eragrostideae</taxon>
        <taxon>Eragrostidinae</taxon>
        <taxon>Eragrostis</taxon>
    </lineage>
</organism>
<evidence type="ECO:0000256" key="1">
    <source>
        <dbReference type="SAM" id="MobiDB-lite"/>
    </source>
</evidence>
<dbReference type="Proteomes" id="UP000324897">
    <property type="component" value="Unassembled WGS sequence"/>
</dbReference>
<sequence length="124" mass="13401">MTVWEPDSDPKDLKEGAAGQEKKAAAAAAGASLGDRDRKFIICVTVGLYANLLCRIFLAVDHIVRKKKDVPMPDHLLDGLYAAVLWHSFHADDHDLHGEAEAMPVPDVAILSPIFIGTSNTQVA</sequence>
<accession>A0A5J9T0L5</accession>
<name>A0A5J9T0L5_9POAL</name>